<dbReference type="InterPro" id="IPR022450">
    <property type="entry name" value="TsaD"/>
</dbReference>
<dbReference type="HAMAP" id="MF_01445">
    <property type="entry name" value="TsaD"/>
    <property type="match status" value="1"/>
</dbReference>
<gene>
    <name evidence="10" type="ORF">THAOC_04810</name>
</gene>
<keyword evidence="3 7" id="KW-0819">tRNA processing</keyword>
<comment type="subunit">
    <text evidence="7">Homodimer.</text>
</comment>
<dbReference type="NCBIfam" id="TIGR03723">
    <property type="entry name" value="T6A_TsaD_YgjD"/>
    <property type="match status" value="1"/>
</dbReference>
<feature type="compositionally biased region" description="Polar residues" evidence="8">
    <location>
        <begin position="8"/>
        <end position="24"/>
    </location>
</feature>
<evidence type="ECO:0000256" key="3">
    <source>
        <dbReference type="ARBA" id="ARBA00022694"/>
    </source>
</evidence>
<protein>
    <recommendedName>
        <fullName evidence="1">N(6)-L-threonylcarbamoyladenine synthase</fullName>
        <ecNumber evidence="1">2.3.1.234</ecNumber>
    </recommendedName>
</protein>
<dbReference type="Proteomes" id="UP000266841">
    <property type="component" value="Unassembled WGS sequence"/>
</dbReference>
<dbReference type="GO" id="GO:0005739">
    <property type="term" value="C:mitochondrion"/>
    <property type="evidence" value="ECO:0007669"/>
    <property type="project" value="UniProtKB-SubCell"/>
</dbReference>
<comment type="subcellular location">
    <subcellularLocation>
        <location evidence="7">Mitochondrion</location>
    </subcellularLocation>
</comment>
<dbReference type="AlphaFoldDB" id="K0T4A1"/>
<dbReference type="GO" id="GO:0061711">
    <property type="term" value="F:tRNA N(6)-L-threonylcarbamoyladenine synthase activity"/>
    <property type="evidence" value="ECO:0007669"/>
    <property type="project" value="UniProtKB-EC"/>
</dbReference>
<comment type="cofactor">
    <cofactor evidence="7">
        <name>a divalent metal cation</name>
        <dbReference type="ChEBI" id="CHEBI:60240"/>
    </cofactor>
    <text evidence="7">Binds 1 divalent metal cation per subunit.</text>
</comment>
<feature type="domain" description="Gcp-like" evidence="9">
    <location>
        <begin position="152"/>
        <end position="464"/>
    </location>
</feature>
<evidence type="ECO:0000256" key="7">
    <source>
        <dbReference type="HAMAP-Rule" id="MF_03179"/>
    </source>
</evidence>
<evidence type="ECO:0000256" key="4">
    <source>
        <dbReference type="ARBA" id="ARBA00022723"/>
    </source>
</evidence>
<dbReference type="EMBL" id="AGNL01004400">
    <property type="protein sequence ID" value="EJK73558.1"/>
    <property type="molecule type" value="Genomic_DNA"/>
</dbReference>
<accession>K0T4A1</accession>
<sequence>MVTINGRRPSTPNGRRSSTTCSQNDDARTALFSRERASLSQRWGNRRALLFSTKEGREEASQTTTEAHAPQIPKKKHKTPLESGRDKRKKFIGLAKAVDRGQFQHTYRPGGADGGSFVAKSGLPVNEPFCVLGIESSCDDTGAAIIRSDGVILGESLASQHSIHEEWGGVVPGLAKTAHEQNIDRVVNESLQRAGMQIQDVDAIGVTVGPGLEICLRVGCEKAKELAIQNKKPFVGVHHLEAHILMARLPKDHNQTDQPAEDRSMEFPFLALLVSGGHCQILKCIGIGSYTILGGTLDDSLGEAFDKTARLLGLPVGGGGGPAVEALARDGNPKSVKLPVPLQKRRDMDFSYAGLKTAVRLAAEKICVERGVESPDRLSHQDKANIAASFQNVSFKHVEVRLGRAMDKVQREDGISTLAVVGGVAANKELRSRLEVLCTDRDHRWEMHVPPPRLCTDQGAMSAWASVERLAVGSSDVAEGHEVYARYPFSSNEVATV</sequence>
<evidence type="ECO:0000256" key="6">
    <source>
        <dbReference type="ARBA" id="ARBA00048117"/>
    </source>
</evidence>
<dbReference type="InterPro" id="IPR017861">
    <property type="entry name" value="KAE1/TsaD"/>
</dbReference>
<dbReference type="PANTHER" id="PTHR11735:SF6">
    <property type="entry name" value="TRNA N6-ADENOSINE THREONYLCARBAMOYLTRANSFERASE, MITOCHONDRIAL"/>
    <property type="match status" value="1"/>
</dbReference>
<dbReference type="PANTHER" id="PTHR11735">
    <property type="entry name" value="TRNA N6-ADENOSINE THREONYLCARBAMOYLTRANSFERASE"/>
    <property type="match status" value="1"/>
</dbReference>
<evidence type="ECO:0000256" key="8">
    <source>
        <dbReference type="SAM" id="MobiDB-lite"/>
    </source>
</evidence>
<evidence type="ECO:0000313" key="10">
    <source>
        <dbReference type="EMBL" id="EJK73558.1"/>
    </source>
</evidence>
<evidence type="ECO:0000259" key="9">
    <source>
        <dbReference type="Pfam" id="PF00814"/>
    </source>
</evidence>
<dbReference type="eggNOG" id="KOG2707">
    <property type="taxonomic scope" value="Eukaryota"/>
</dbReference>
<comment type="function">
    <text evidence="7">Required for the formation of a threonylcarbamoyl group on adenosine at position 37 (t(6)A37) in mitochondrial tRNAs that read codons beginning with adenine. Probably involved in the transfer of the threonylcarbamoyl moiety of threonylcarbamoyl-AMP (TC-AMP) to the N6 group of A37. Involved in mitochondrial genome maintenance.</text>
</comment>
<evidence type="ECO:0000256" key="5">
    <source>
        <dbReference type="ARBA" id="ARBA00023315"/>
    </source>
</evidence>
<proteinExistence type="inferred from homology"/>
<dbReference type="Gene3D" id="3.30.420.40">
    <property type="match status" value="2"/>
</dbReference>
<dbReference type="GO" id="GO:0046872">
    <property type="term" value="F:metal ion binding"/>
    <property type="evidence" value="ECO:0007669"/>
    <property type="project" value="UniProtKB-KW"/>
</dbReference>
<feature type="region of interest" description="Disordered" evidence="8">
    <location>
        <begin position="53"/>
        <end position="85"/>
    </location>
</feature>
<keyword evidence="11" id="KW-1185">Reference proteome</keyword>
<dbReference type="OrthoDB" id="10259622at2759"/>
<comment type="similarity">
    <text evidence="7">Belongs to the KAE1 / TsaD family.</text>
</comment>
<dbReference type="SUPFAM" id="SSF53067">
    <property type="entry name" value="Actin-like ATPase domain"/>
    <property type="match status" value="1"/>
</dbReference>
<dbReference type="OMA" id="NAAMIGC"/>
<evidence type="ECO:0000256" key="1">
    <source>
        <dbReference type="ARBA" id="ARBA00012156"/>
    </source>
</evidence>
<keyword evidence="4 7" id="KW-0479">Metal-binding</keyword>
<evidence type="ECO:0000313" key="11">
    <source>
        <dbReference type="Proteomes" id="UP000266841"/>
    </source>
</evidence>
<dbReference type="InterPro" id="IPR043129">
    <property type="entry name" value="ATPase_NBD"/>
</dbReference>
<dbReference type="Pfam" id="PF00814">
    <property type="entry name" value="TsaD"/>
    <property type="match status" value="1"/>
</dbReference>
<comment type="caution">
    <text evidence="10">The sequence shown here is derived from an EMBL/GenBank/DDBJ whole genome shotgun (WGS) entry which is preliminary data.</text>
</comment>
<dbReference type="CDD" id="cd24134">
    <property type="entry name" value="ASKHA_NBD_OSGEPL1_QRI7_euk"/>
    <property type="match status" value="1"/>
</dbReference>
<dbReference type="EC" id="2.3.1.234" evidence="1"/>
<name>K0T4A1_THAOC</name>
<dbReference type="GO" id="GO:0002949">
    <property type="term" value="P:tRNA threonylcarbamoyladenosine modification"/>
    <property type="evidence" value="ECO:0007669"/>
    <property type="project" value="UniProtKB-UniRule"/>
</dbReference>
<dbReference type="NCBIfam" id="TIGR00329">
    <property type="entry name" value="gcp_kae1"/>
    <property type="match status" value="1"/>
</dbReference>
<keyword evidence="7" id="KW-0496">Mitochondrion</keyword>
<dbReference type="InterPro" id="IPR000905">
    <property type="entry name" value="Gcp-like_dom"/>
</dbReference>
<keyword evidence="2 7" id="KW-0808">Transferase</keyword>
<dbReference type="FunFam" id="3.30.420.40:FF:000012">
    <property type="entry name" value="tRNA N6-adenosine threonylcarbamoyltransferase"/>
    <property type="match status" value="1"/>
</dbReference>
<evidence type="ECO:0000256" key="2">
    <source>
        <dbReference type="ARBA" id="ARBA00022679"/>
    </source>
</evidence>
<dbReference type="PRINTS" id="PR00789">
    <property type="entry name" value="OSIALOPTASE"/>
</dbReference>
<keyword evidence="5 7" id="KW-0012">Acyltransferase</keyword>
<organism evidence="10 11">
    <name type="scientific">Thalassiosira oceanica</name>
    <name type="common">Marine diatom</name>
    <dbReference type="NCBI Taxonomy" id="159749"/>
    <lineage>
        <taxon>Eukaryota</taxon>
        <taxon>Sar</taxon>
        <taxon>Stramenopiles</taxon>
        <taxon>Ochrophyta</taxon>
        <taxon>Bacillariophyta</taxon>
        <taxon>Coscinodiscophyceae</taxon>
        <taxon>Thalassiosirophycidae</taxon>
        <taxon>Thalassiosirales</taxon>
        <taxon>Thalassiosiraceae</taxon>
        <taxon>Thalassiosira</taxon>
    </lineage>
</organism>
<reference evidence="10 11" key="1">
    <citation type="journal article" date="2012" name="Genome Biol.">
        <title>Genome and low-iron response of an oceanic diatom adapted to chronic iron limitation.</title>
        <authorList>
            <person name="Lommer M."/>
            <person name="Specht M."/>
            <person name="Roy A.S."/>
            <person name="Kraemer L."/>
            <person name="Andreson R."/>
            <person name="Gutowska M.A."/>
            <person name="Wolf J."/>
            <person name="Bergner S.V."/>
            <person name="Schilhabel M.B."/>
            <person name="Klostermeier U.C."/>
            <person name="Beiko R.G."/>
            <person name="Rosenstiel P."/>
            <person name="Hippler M."/>
            <person name="Laroche J."/>
        </authorList>
    </citation>
    <scope>NUCLEOTIDE SEQUENCE [LARGE SCALE GENOMIC DNA]</scope>
    <source>
        <strain evidence="10 11">CCMP1005</strain>
    </source>
</reference>
<comment type="catalytic activity">
    <reaction evidence="6 7">
        <text>L-threonylcarbamoyladenylate + adenosine(37) in tRNA = N(6)-L-threonylcarbamoyladenosine(37) in tRNA + AMP + H(+)</text>
        <dbReference type="Rhea" id="RHEA:37059"/>
        <dbReference type="Rhea" id="RHEA-COMP:10162"/>
        <dbReference type="Rhea" id="RHEA-COMP:10163"/>
        <dbReference type="ChEBI" id="CHEBI:15378"/>
        <dbReference type="ChEBI" id="CHEBI:73682"/>
        <dbReference type="ChEBI" id="CHEBI:74411"/>
        <dbReference type="ChEBI" id="CHEBI:74418"/>
        <dbReference type="ChEBI" id="CHEBI:456215"/>
        <dbReference type="EC" id="2.3.1.234"/>
    </reaction>
</comment>
<feature type="region of interest" description="Disordered" evidence="8">
    <location>
        <begin position="1"/>
        <end position="26"/>
    </location>
</feature>